<dbReference type="GO" id="GO:0000054">
    <property type="term" value="P:ribosomal subunit export from nucleus"/>
    <property type="evidence" value="ECO:0007669"/>
    <property type="project" value="TreeGrafter"/>
</dbReference>
<reference evidence="8 9" key="1">
    <citation type="submission" date="2024-02" db="EMBL/GenBank/DDBJ databases">
        <title>Chromosome-scale genome assembly of the rough periwinkle Littorina saxatilis.</title>
        <authorList>
            <person name="De Jode A."/>
            <person name="Faria R."/>
            <person name="Formenti G."/>
            <person name="Sims Y."/>
            <person name="Smith T.P."/>
            <person name="Tracey A."/>
            <person name="Wood J.M.D."/>
            <person name="Zagrodzka Z.B."/>
            <person name="Johannesson K."/>
            <person name="Butlin R.K."/>
            <person name="Leder E.H."/>
        </authorList>
    </citation>
    <scope>NUCLEOTIDE SEQUENCE [LARGE SCALE GENOMIC DNA]</scope>
    <source>
        <strain evidence="8">Snail1</strain>
        <tissue evidence="8">Muscle</tissue>
    </source>
</reference>
<evidence type="ECO:0000313" key="9">
    <source>
        <dbReference type="Proteomes" id="UP001374579"/>
    </source>
</evidence>
<feature type="compositionally biased region" description="Gly residues" evidence="6">
    <location>
        <begin position="316"/>
        <end position="330"/>
    </location>
</feature>
<feature type="compositionally biased region" description="Basic and acidic residues" evidence="6">
    <location>
        <begin position="279"/>
        <end position="296"/>
    </location>
</feature>
<evidence type="ECO:0000259" key="7">
    <source>
        <dbReference type="Pfam" id="PF01926"/>
    </source>
</evidence>
<protein>
    <recommendedName>
        <fullName evidence="5">Large subunit GTPase 1 homolog</fullName>
    </recommendedName>
</protein>
<evidence type="ECO:0000256" key="1">
    <source>
        <dbReference type="ARBA" id="ARBA00022490"/>
    </source>
</evidence>
<feature type="compositionally biased region" description="Acidic residues" evidence="6">
    <location>
        <begin position="360"/>
        <end position="389"/>
    </location>
</feature>
<evidence type="ECO:0000256" key="4">
    <source>
        <dbReference type="ARBA" id="ARBA00023134"/>
    </source>
</evidence>
<name>A0AAN9AWJ4_9CAEN</name>
<feature type="compositionally biased region" description="Basic and acidic residues" evidence="6">
    <location>
        <begin position="729"/>
        <end position="738"/>
    </location>
</feature>
<feature type="compositionally biased region" description="Polar residues" evidence="6">
    <location>
        <begin position="700"/>
        <end position="710"/>
    </location>
</feature>
<dbReference type="AlphaFoldDB" id="A0AAN9AWJ4"/>
<dbReference type="InterPro" id="IPR043358">
    <property type="entry name" value="GNL1-like"/>
</dbReference>
<keyword evidence="4" id="KW-0342">GTP-binding</keyword>
<dbReference type="GO" id="GO:0003924">
    <property type="term" value="F:GTPase activity"/>
    <property type="evidence" value="ECO:0007669"/>
    <property type="project" value="InterPro"/>
</dbReference>
<sequence>MGRRKKEANQMGKALIKDRFRGKKTDRGGESFLHTTQMNDGGEYVGLNLQSVTEQTSLDDFLTTAELAGRDFAAEKENVSIITNNSGMQSNSKESLQKMKAAQNLYKDMLRIPRRPPWTESTSADKLREDEHISFLEWRRQLGRLTEEEHIIITPYEKNLEFWRQLWRVIERSDVVVQIVDARNPLLFWCPDLDKYVKEVDKRKRTLLLINKADYLTFAQRKAWAEYFSAKGVQVVFWSAKEEAARLLETNDDDSSDANDNPINDVSEKDSAESDENADDGKDVENKSCDENKQENDGDIQCSPADGDKIVQNVDVGGGSVENDGTSGGKGDQRTTVDMSKTDTSKSSSDGEQKQVDTDAVQEEEEGDDDSDGYETEEEFTDDEAEPDVVEISHGKTQTSGNASCDKTKGADKDVDKNKESVQLGQEVPNELQSSEELLTLFRKAATTNFTPGVTTVGMVGYPNVGKSSTINTILQTKKVPVSATPGRTKHFQTLFVEKDLMLCDCPGLVFPSFVNSKAELVVNGILPIDQLIDSEPPVSLVCERIGREAFQGTYNINLPPPEEWEDPDKGPGAYELLHHYGLLRGFMSHKGNPDRPRAARYILKDYVNGKLLFCHPPPGIEAAAFQKPPYAEPKVYKIQPKPSTKKTVSEIKTDALDREFFDQRKVKAHAIGPRAVRNYVRTEALQQIGAEQGQGDASGASTPHGSQASLVGKPWKKHNNRNKKEKLRRVYADHDCY</sequence>
<feature type="region of interest" description="Disordered" evidence="6">
    <location>
        <begin position="691"/>
        <end position="738"/>
    </location>
</feature>
<feature type="region of interest" description="Disordered" evidence="6">
    <location>
        <begin position="249"/>
        <end position="426"/>
    </location>
</feature>
<dbReference type="GO" id="GO:0005829">
    <property type="term" value="C:cytosol"/>
    <property type="evidence" value="ECO:0007669"/>
    <property type="project" value="TreeGrafter"/>
</dbReference>
<dbReference type="Pfam" id="PF01926">
    <property type="entry name" value="MMR_HSR1"/>
    <property type="match status" value="1"/>
</dbReference>
<evidence type="ECO:0000256" key="5">
    <source>
        <dbReference type="ARBA" id="ARBA00040145"/>
    </source>
</evidence>
<keyword evidence="3" id="KW-0378">Hydrolase</keyword>
<dbReference type="InterPro" id="IPR027417">
    <property type="entry name" value="P-loop_NTPase"/>
</dbReference>
<feature type="compositionally biased region" description="Basic residues" evidence="6">
    <location>
        <begin position="715"/>
        <end position="728"/>
    </location>
</feature>
<dbReference type="PANTHER" id="PTHR45709">
    <property type="entry name" value="LARGE SUBUNIT GTPASE 1 HOMOLOG-RELATED"/>
    <property type="match status" value="1"/>
</dbReference>
<feature type="compositionally biased region" description="Basic and acidic residues" evidence="6">
    <location>
        <begin position="331"/>
        <end position="357"/>
    </location>
</feature>
<dbReference type="InterPro" id="IPR006073">
    <property type="entry name" value="GTP-bd"/>
</dbReference>
<feature type="compositionally biased region" description="Polar residues" evidence="6">
    <location>
        <begin position="395"/>
        <end position="405"/>
    </location>
</feature>
<dbReference type="EMBL" id="JBAMIC010000019">
    <property type="protein sequence ID" value="KAK7093774.1"/>
    <property type="molecule type" value="Genomic_DNA"/>
</dbReference>
<keyword evidence="9" id="KW-1185">Reference proteome</keyword>
<keyword evidence="2" id="KW-0547">Nucleotide-binding</keyword>
<evidence type="ECO:0000256" key="2">
    <source>
        <dbReference type="ARBA" id="ARBA00022741"/>
    </source>
</evidence>
<comment type="caution">
    <text evidence="8">The sequence shown here is derived from an EMBL/GenBank/DDBJ whole genome shotgun (WGS) entry which is preliminary data.</text>
</comment>
<evidence type="ECO:0000256" key="6">
    <source>
        <dbReference type="SAM" id="MobiDB-lite"/>
    </source>
</evidence>
<proteinExistence type="predicted"/>
<keyword evidence="1" id="KW-0963">Cytoplasm</keyword>
<feature type="domain" description="G" evidence="7">
    <location>
        <begin position="456"/>
        <end position="511"/>
    </location>
</feature>
<gene>
    <name evidence="8" type="ORF">V1264_007468</name>
</gene>
<accession>A0AAN9AWJ4</accession>
<evidence type="ECO:0000256" key="3">
    <source>
        <dbReference type="ARBA" id="ARBA00022801"/>
    </source>
</evidence>
<organism evidence="8 9">
    <name type="scientific">Littorina saxatilis</name>
    <dbReference type="NCBI Taxonomy" id="31220"/>
    <lineage>
        <taxon>Eukaryota</taxon>
        <taxon>Metazoa</taxon>
        <taxon>Spiralia</taxon>
        <taxon>Lophotrochozoa</taxon>
        <taxon>Mollusca</taxon>
        <taxon>Gastropoda</taxon>
        <taxon>Caenogastropoda</taxon>
        <taxon>Littorinimorpha</taxon>
        <taxon>Littorinoidea</taxon>
        <taxon>Littorinidae</taxon>
        <taxon>Littorina</taxon>
    </lineage>
</organism>
<dbReference type="Gene3D" id="3.40.50.300">
    <property type="entry name" value="P-loop containing nucleotide triphosphate hydrolases"/>
    <property type="match status" value="2"/>
</dbReference>
<evidence type="ECO:0000313" key="8">
    <source>
        <dbReference type="EMBL" id="KAK7093774.1"/>
    </source>
</evidence>
<dbReference type="PANTHER" id="PTHR45709:SF2">
    <property type="entry name" value="LARGE SUBUNIT GTPASE 1 HOMOLOG"/>
    <property type="match status" value="1"/>
</dbReference>
<dbReference type="Proteomes" id="UP001374579">
    <property type="component" value="Unassembled WGS sequence"/>
</dbReference>
<feature type="compositionally biased region" description="Basic and acidic residues" evidence="6">
    <location>
        <begin position="406"/>
        <end position="420"/>
    </location>
</feature>
<dbReference type="SUPFAM" id="SSF52540">
    <property type="entry name" value="P-loop containing nucleoside triphosphate hydrolases"/>
    <property type="match status" value="1"/>
</dbReference>
<dbReference type="GO" id="GO:0005525">
    <property type="term" value="F:GTP binding"/>
    <property type="evidence" value="ECO:0007669"/>
    <property type="project" value="UniProtKB-KW"/>
</dbReference>